<dbReference type="AlphaFoldDB" id="A0AAV3QWZ0"/>
<name>A0AAV3QWZ0_LITER</name>
<evidence type="ECO:0000313" key="2">
    <source>
        <dbReference type="EMBL" id="GAA0167533.1"/>
    </source>
</evidence>
<sequence length="346" mass="38319">MNLALLAKQGWRIMTQQASLLYKVPKGRYFKRSSFLNAKVGSNPSFGWRSILEGRKLLLKGIRWRVRDGRSVDIWKDPWVPRNLDFRMGGGGGSRVDELKWVSQLIRGGRWDESKVMGITSDEDAKAILAIPLSRVPTRDKIIWHYTKCRNYITSSGYWCAKEMKKNGVLRKNAEGGGEQGGIFGPLLEECVEIISAPPVKTFLWKCLHNILPTRDRLRRKGVIVESTCVLCNNDCENLTHLMATCPISSRGPWSSLGRGAQPCGVFLGGTTACPIAATKEGKWMKLGEGHVKVNVNAAYLKETKTGAVGVVRRESTGAFLGAAFNRLPYNALPLLAECKVARAGI</sequence>
<protein>
    <recommendedName>
        <fullName evidence="1">Reverse transcriptase zinc-binding domain-containing protein</fullName>
    </recommendedName>
</protein>
<reference evidence="2 3" key="1">
    <citation type="submission" date="2024-01" db="EMBL/GenBank/DDBJ databases">
        <title>The complete chloroplast genome sequence of Lithospermum erythrorhizon: insights into the phylogenetic relationship among Boraginaceae species and the maternal lineages of purple gromwells.</title>
        <authorList>
            <person name="Okada T."/>
            <person name="Watanabe K."/>
        </authorList>
    </citation>
    <scope>NUCLEOTIDE SEQUENCE [LARGE SCALE GENOMIC DNA]</scope>
</reference>
<keyword evidence="3" id="KW-1185">Reference proteome</keyword>
<dbReference type="InterPro" id="IPR026960">
    <property type="entry name" value="RVT-Znf"/>
</dbReference>
<dbReference type="Proteomes" id="UP001454036">
    <property type="component" value="Unassembled WGS sequence"/>
</dbReference>
<dbReference type="Pfam" id="PF13966">
    <property type="entry name" value="zf-RVT"/>
    <property type="match status" value="1"/>
</dbReference>
<evidence type="ECO:0000259" key="1">
    <source>
        <dbReference type="Pfam" id="PF13966"/>
    </source>
</evidence>
<organism evidence="2 3">
    <name type="scientific">Lithospermum erythrorhizon</name>
    <name type="common">Purple gromwell</name>
    <name type="synonym">Lithospermum officinale var. erythrorhizon</name>
    <dbReference type="NCBI Taxonomy" id="34254"/>
    <lineage>
        <taxon>Eukaryota</taxon>
        <taxon>Viridiplantae</taxon>
        <taxon>Streptophyta</taxon>
        <taxon>Embryophyta</taxon>
        <taxon>Tracheophyta</taxon>
        <taxon>Spermatophyta</taxon>
        <taxon>Magnoliopsida</taxon>
        <taxon>eudicotyledons</taxon>
        <taxon>Gunneridae</taxon>
        <taxon>Pentapetalae</taxon>
        <taxon>asterids</taxon>
        <taxon>lamiids</taxon>
        <taxon>Boraginales</taxon>
        <taxon>Boraginaceae</taxon>
        <taxon>Boraginoideae</taxon>
        <taxon>Lithospermeae</taxon>
        <taxon>Lithospermum</taxon>
    </lineage>
</organism>
<feature type="domain" description="Reverse transcriptase zinc-binding" evidence="1">
    <location>
        <begin position="198"/>
        <end position="250"/>
    </location>
</feature>
<gene>
    <name evidence="2" type="ORF">LIER_22446</name>
</gene>
<accession>A0AAV3QWZ0</accession>
<proteinExistence type="predicted"/>
<dbReference type="EMBL" id="BAABME010006130">
    <property type="protein sequence ID" value="GAA0167533.1"/>
    <property type="molecule type" value="Genomic_DNA"/>
</dbReference>
<evidence type="ECO:0000313" key="3">
    <source>
        <dbReference type="Proteomes" id="UP001454036"/>
    </source>
</evidence>
<comment type="caution">
    <text evidence="2">The sequence shown here is derived from an EMBL/GenBank/DDBJ whole genome shotgun (WGS) entry which is preliminary data.</text>
</comment>